<dbReference type="EMBL" id="JAPDOD010000013">
    <property type="protein sequence ID" value="MDA0161591.1"/>
    <property type="molecule type" value="Genomic_DNA"/>
</dbReference>
<evidence type="ECO:0000313" key="1">
    <source>
        <dbReference type="EMBL" id="MDA0161591.1"/>
    </source>
</evidence>
<comment type="caution">
    <text evidence="1">The sequence shown here is derived from an EMBL/GenBank/DDBJ whole genome shotgun (WGS) entry which is preliminary data.</text>
</comment>
<keyword evidence="2" id="KW-1185">Reference proteome</keyword>
<dbReference type="AlphaFoldDB" id="A0A9X3MTK2"/>
<gene>
    <name evidence="1" type="ORF">OM076_15040</name>
</gene>
<evidence type="ECO:0000313" key="2">
    <source>
        <dbReference type="Proteomes" id="UP001149140"/>
    </source>
</evidence>
<dbReference type="RefSeq" id="WP_270040808.1">
    <property type="nucleotide sequence ID" value="NZ_JAPDOD010000013.1"/>
</dbReference>
<proteinExistence type="predicted"/>
<evidence type="ECO:0008006" key="3">
    <source>
        <dbReference type="Google" id="ProtNLM"/>
    </source>
</evidence>
<sequence length="249" mass="27503">MILYYALGGGLGHLTRARKVLEALDLTRDAVLLTASPFGADPRVTGAIPVLKVPRRLGHDRDAFRAWLAPLLREADELLVDSFPAGILGELSGMTLPPARHVARLLRWDAYATRLDGPLPSYDVIYALEPLTHDLGPTQPLQLPETPIGEPLVEEPHWLVVHSGPQSEIDELLTHAEGAPKLVVVSPRHTDVYPVAPHLAHAERVITGAGFNAVHENARWRERHTPVPFARPFDDQFARAEKVLRHKAL</sequence>
<protein>
    <recommendedName>
        <fullName evidence="3">Glycosyl transferase family 28 C-terminal domain-containing protein</fullName>
    </recommendedName>
</protein>
<organism evidence="1 2">
    <name type="scientific">Solirubrobacter ginsenosidimutans</name>
    <dbReference type="NCBI Taxonomy" id="490573"/>
    <lineage>
        <taxon>Bacteria</taxon>
        <taxon>Bacillati</taxon>
        <taxon>Actinomycetota</taxon>
        <taxon>Thermoleophilia</taxon>
        <taxon>Solirubrobacterales</taxon>
        <taxon>Solirubrobacteraceae</taxon>
        <taxon>Solirubrobacter</taxon>
    </lineage>
</organism>
<accession>A0A9X3MTK2</accession>
<reference evidence="1" key="1">
    <citation type="submission" date="2022-10" db="EMBL/GenBank/DDBJ databases">
        <title>The WGS of Solirubrobacter ginsenosidimutans DSM 21036.</title>
        <authorList>
            <person name="Jiang Z."/>
        </authorList>
    </citation>
    <scope>NUCLEOTIDE SEQUENCE</scope>
    <source>
        <strain evidence="1">DSM 21036</strain>
    </source>
</reference>
<name>A0A9X3MTK2_9ACTN</name>
<dbReference type="Proteomes" id="UP001149140">
    <property type="component" value="Unassembled WGS sequence"/>
</dbReference>